<dbReference type="Proteomes" id="UP000023758">
    <property type="component" value="Unassembled WGS sequence"/>
</dbReference>
<dbReference type="HOGENOM" id="CLU_169173_0_0_1"/>
<accession>A0A022W611</accession>
<name>A0A022W611_TRIRU</name>
<protein>
    <submittedName>
        <fullName evidence="1">Uncharacterized protein</fullName>
    </submittedName>
</protein>
<organism evidence="1">
    <name type="scientific">Trichophyton rubrum CBS 288.86</name>
    <dbReference type="NCBI Taxonomy" id="1215330"/>
    <lineage>
        <taxon>Eukaryota</taxon>
        <taxon>Fungi</taxon>
        <taxon>Dikarya</taxon>
        <taxon>Ascomycota</taxon>
        <taxon>Pezizomycotina</taxon>
        <taxon>Eurotiomycetes</taxon>
        <taxon>Eurotiomycetidae</taxon>
        <taxon>Onygenales</taxon>
        <taxon>Arthrodermataceae</taxon>
        <taxon>Trichophyton</taxon>
    </lineage>
</organism>
<reference evidence="1" key="1">
    <citation type="submission" date="2014-02" db="EMBL/GenBank/DDBJ databases">
        <title>The Genome Sequence of Trichophyton rubrum (morphotype fischeri) CBS 288.86.</title>
        <authorList>
            <consortium name="The Broad Institute Genomics Platform"/>
            <person name="Cuomo C.A."/>
            <person name="White T.C."/>
            <person name="Graser Y."/>
            <person name="Martinez-Rossi N."/>
            <person name="Heitman J."/>
            <person name="Young S.K."/>
            <person name="Zeng Q."/>
            <person name="Gargeya S."/>
            <person name="Abouelleil A."/>
            <person name="Alvarado L."/>
            <person name="Chapman S.B."/>
            <person name="Gainer-Dewar J."/>
            <person name="Goldberg J."/>
            <person name="Griggs A."/>
            <person name="Gujja S."/>
            <person name="Hansen M."/>
            <person name="Howarth C."/>
            <person name="Imamovic A."/>
            <person name="Larimer J."/>
            <person name="Martinez D."/>
            <person name="Murphy C."/>
            <person name="Pearson M.D."/>
            <person name="Persinoti G."/>
            <person name="Poon T."/>
            <person name="Priest M."/>
            <person name="Roberts A.D."/>
            <person name="Saif S."/>
            <person name="Shea T.D."/>
            <person name="Sykes S.N."/>
            <person name="Wortman J."/>
            <person name="Nusbaum C."/>
            <person name="Birren B."/>
        </authorList>
    </citation>
    <scope>NUCLEOTIDE SEQUENCE [LARGE SCALE GENOMIC DNA]</scope>
    <source>
        <strain evidence="1">CBS 288.86</strain>
    </source>
</reference>
<dbReference type="EMBL" id="KK207801">
    <property type="protein sequence ID" value="EZF53865.1"/>
    <property type="molecule type" value="Genomic_DNA"/>
</dbReference>
<dbReference type="AlphaFoldDB" id="A0A022W611"/>
<evidence type="ECO:0000313" key="1">
    <source>
        <dbReference type="EMBL" id="EZF53865.1"/>
    </source>
</evidence>
<gene>
    <name evidence="1" type="ORF">H103_03261</name>
</gene>
<sequence length="97" mass="10665">MHCIAAIDDYPDKLGGLTRCKHPIIELMLDHNFARRFSAPGSNIGSRPTIIVLLFGQFPGVGANASLQDTLSFFASPSPYSHSIWVWVQEPEDEAHG</sequence>
<proteinExistence type="predicted"/>